<protein>
    <submittedName>
        <fullName evidence="2">DUF2304 family protein</fullName>
    </submittedName>
</protein>
<reference evidence="2 3" key="1">
    <citation type="submission" date="2019-11" db="EMBL/GenBank/DDBJ databases">
        <title>Whole genome shotgun sequencing (WGS) data from Adlercreutzia equolifaciens ResAG-91, Eggerthella lenta MRI-F36, MRI-F37, MRI-F40, ResAG-49, ResAG-88, ResAG-121, ResAG-145, and Gordonibacter sp. ResAG-5, ResAG-26, ResAG-43, ResAG-50, ResAG-59.</title>
        <authorList>
            <person name="Stoll D.A."/>
            <person name="Danylec N."/>
            <person name="Franz C.M.A.P."/>
            <person name="Huch M."/>
        </authorList>
    </citation>
    <scope>NUCLEOTIDE SEQUENCE [LARGE SCALE GENOMIC DNA]</scope>
    <source>
        <strain evidence="2 3">ResAG-59</strain>
    </source>
</reference>
<feature type="transmembrane region" description="Helical" evidence="1">
    <location>
        <begin position="6"/>
        <end position="22"/>
    </location>
</feature>
<dbReference type="RefSeq" id="WP_157007036.1">
    <property type="nucleotide sequence ID" value="NZ_BAABZN010000001.1"/>
</dbReference>
<comment type="caution">
    <text evidence="2">The sequence shown here is derived from an EMBL/GenBank/DDBJ whole genome shotgun (WGS) entry which is preliminary data.</text>
</comment>
<evidence type="ECO:0000313" key="2">
    <source>
        <dbReference type="EMBL" id="MVN15099.1"/>
    </source>
</evidence>
<dbReference type="Pfam" id="PF10066">
    <property type="entry name" value="DUF2304"/>
    <property type="match status" value="1"/>
</dbReference>
<dbReference type="GeneID" id="97353684"/>
<feature type="transmembrane region" description="Helical" evidence="1">
    <location>
        <begin position="69"/>
        <end position="92"/>
    </location>
</feature>
<dbReference type="AlphaFoldDB" id="A0A6N8IGP5"/>
<keyword evidence="3" id="KW-1185">Reference proteome</keyword>
<sequence length="113" mass="12421">MPIALRIVLVACAVLLFLFVLKKTKKATIQATDAVFWLVSSVALIILAAVPAISYFFADLLHIQSPSNFVFFVVIGILVIRVFISSMEIAALKTKLNTTVQEIALRDKEINGD</sequence>
<proteinExistence type="predicted"/>
<gene>
    <name evidence="2" type="ORF">GO738_06985</name>
</gene>
<dbReference type="EMBL" id="WPOC01000008">
    <property type="protein sequence ID" value="MVN15099.1"/>
    <property type="molecule type" value="Genomic_DNA"/>
</dbReference>
<keyword evidence="1" id="KW-0812">Transmembrane</keyword>
<accession>A0A6N8IGP5</accession>
<feature type="transmembrane region" description="Helical" evidence="1">
    <location>
        <begin position="34"/>
        <end position="57"/>
    </location>
</feature>
<evidence type="ECO:0000313" key="3">
    <source>
        <dbReference type="Proteomes" id="UP000468327"/>
    </source>
</evidence>
<organism evidence="2 3">
    <name type="scientific">Gordonibacter urolithinfaciens</name>
    <dbReference type="NCBI Taxonomy" id="1335613"/>
    <lineage>
        <taxon>Bacteria</taxon>
        <taxon>Bacillati</taxon>
        <taxon>Actinomycetota</taxon>
        <taxon>Coriobacteriia</taxon>
        <taxon>Eggerthellales</taxon>
        <taxon>Eggerthellaceae</taxon>
        <taxon>Gordonibacter</taxon>
    </lineage>
</organism>
<evidence type="ECO:0000256" key="1">
    <source>
        <dbReference type="SAM" id="Phobius"/>
    </source>
</evidence>
<keyword evidence="1" id="KW-0472">Membrane</keyword>
<dbReference type="InterPro" id="IPR019277">
    <property type="entry name" value="DUF2304"/>
</dbReference>
<name>A0A6N8IGP5_9ACTN</name>
<keyword evidence="1" id="KW-1133">Transmembrane helix</keyword>
<dbReference type="Proteomes" id="UP000468327">
    <property type="component" value="Unassembled WGS sequence"/>
</dbReference>